<dbReference type="PANTHER" id="PTHR43408:SF2">
    <property type="entry name" value="FMN REDUCTASE (NADPH)"/>
    <property type="match status" value="1"/>
</dbReference>
<sequence>MTTQTDEAIQVVAVNGGVGFPSSTRSLTDALVREVAASAPGVSTRTIDVRDLASDIAEATVMGLGSATLDESLRAVERADLVVAGTPVFRGSYAGLFKGFWDLVDPVAMRGKPVLLAATGGSSRHQLMIDQAMRPLFAYFGALVVPTAVYAAKDDFAVAGAPGAELAARVERAGREAARLTQAAARVA</sequence>
<dbReference type="InterPro" id="IPR023932">
    <property type="entry name" value="CE1759_FMN_reduct"/>
</dbReference>
<evidence type="ECO:0000256" key="1">
    <source>
        <dbReference type="ARBA" id="ARBA00022630"/>
    </source>
</evidence>
<dbReference type="Pfam" id="PF03358">
    <property type="entry name" value="FMN_red"/>
    <property type="match status" value="1"/>
</dbReference>
<dbReference type="InterPro" id="IPR051814">
    <property type="entry name" value="NAD(P)H-dep_FMN_reductase"/>
</dbReference>
<accession>A0A1H5F227</accession>
<evidence type="ECO:0000256" key="2">
    <source>
        <dbReference type="ARBA" id="ARBA00022643"/>
    </source>
</evidence>
<protein>
    <submittedName>
        <fullName evidence="5">FMN reductase</fullName>
    </submittedName>
</protein>
<dbReference type="Gene3D" id="3.40.50.360">
    <property type="match status" value="1"/>
</dbReference>
<dbReference type="PANTHER" id="PTHR43408">
    <property type="entry name" value="FMN REDUCTASE (NADPH)"/>
    <property type="match status" value="1"/>
</dbReference>
<dbReference type="STRING" id="648782.SAMN04488554_1207"/>
<evidence type="ECO:0000313" key="5">
    <source>
        <dbReference type="EMBL" id="SED97497.1"/>
    </source>
</evidence>
<dbReference type="OrthoDB" id="1643408at2"/>
<organism evidence="5 6">
    <name type="scientific">Ruania alba</name>
    <dbReference type="NCBI Taxonomy" id="648782"/>
    <lineage>
        <taxon>Bacteria</taxon>
        <taxon>Bacillati</taxon>
        <taxon>Actinomycetota</taxon>
        <taxon>Actinomycetes</taxon>
        <taxon>Micrococcales</taxon>
        <taxon>Ruaniaceae</taxon>
        <taxon>Ruania</taxon>
    </lineage>
</organism>
<dbReference type="EMBL" id="FNTX01000001">
    <property type="protein sequence ID" value="SED97497.1"/>
    <property type="molecule type" value="Genomic_DNA"/>
</dbReference>
<name>A0A1H5F227_9MICO</name>
<evidence type="ECO:0000259" key="4">
    <source>
        <dbReference type="Pfam" id="PF03358"/>
    </source>
</evidence>
<keyword evidence="1" id="KW-0285">Flavoprotein</keyword>
<dbReference type="SUPFAM" id="SSF52218">
    <property type="entry name" value="Flavoproteins"/>
    <property type="match status" value="1"/>
</dbReference>
<keyword evidence="3" id="KW-0560">Oxidoreductase</keyword>
<evidence type="ECO:0000313" key="6">
    <source>
        <dbReference type="Proteomes" id="UP000199220"/>
    </source>
</evidence>
<gene>
    <name evidence="5" type="ORF">SAMN04488554_1207</name>
</gene>
<reference evidence="6" key="1">
    <citation type="submission" date="2016-10" db="EMBL/GenBank/DDBJ databases">
        <authorList>
            <person name="Varghese N."/>
            <person name="Submissions S."/>
        </authorList>
    </citation>
    <scope>NUCLEOTIDE SEQUENCE [LARGE SCALE GENOMIC DNA]</scope>
    <source>
        <strain evidence="6">DSM 21368</strain>
    </source>
</reference>
<dbReference type="GO" id="GO:0016491">
    <property type="term" value="F:oxidoreductase activity"/>
    <property type="evidence" value="ECO:0007669"/>
    <property type="project" value="UniProtKB-KW"/>
</dbReference>
<dbReference type="InterPro" id="IPR005025">
    <property type="entry name" value="FMN_Rdtase-like_dom"/>
</dbReference>
<proteinExistence type="predicted"/>
<dbReference type="AlphaFoldDB" id="A0A1H5F227"/>
<feature type="domain" description="NADPH-dependent FMN reductase-like" evidence="4">
    <location>
        <begin position="10"/>
        <end position="152"/>
    </location>
</feature>
<dbReference type="InterPro" id="IPR029039">
    <property type="entry name" value="Flavoprotein-like_sf"/>
</dbReference>
<keyword evidence="2" id="KW-0288">FMN</keyword>
<dbReference type="Proteomes" id="UP000199220">
    <property type="component" value="Unassembled WGS sequence"/>
</dbReference>
<keyword evidence="6" id="KW-1185">Reference proteome</keyword>
<dbReference type="RefSeq" id="WP_089772118.1">
    <property type="nucleotide sequence ID" value="NZ_FNTX01000001.1"/>
</dbReference>
<evidence type="ECO:0000256" key="3">
    <source>
        <dbReference type="ARBA" id="ARBA00023002"/>
    </source>
</evidence>
<dbReference type="NCBIfam" id="TIGR04037">
    <property type="entry name" value="LLM_duo_CE1759"/>
    <property type="match status" value="1"/>
</dbReference>